<dbReference type="PANTHER" id="PTHR34582:SF5">
    <property type="entry name" value="UPF0702 TRANSMEMBRANE PROTEIN YETF"/>
    <property type="match status" value="1"/>
</dbReference>
<sequence>MDYLHIALELFVGYIALFILTKILGKTQITQITAFDFISALILGELVGNALYDGKIGVKQILFAVILWGLFIFLTEYITQKVRKARHFLEGTPTIVIHKGKINYEALKKNNLDINQLQHLLRTKDVFSIRDCEYAFLESDGTISIMKKSLCQNVTREDLNIAPSPVNIPMSVVLDGKIIYDNVKLINKNESWLLNELSIHGFQDPKEVFFAEWKEGEPLFVQGYHIDHQ</sequence>
<keyword evidence="6 7" id="KW-0472">Membrane</keyword>
<evidence type="ECO:0000313" key="10">
    <source>
        <dbReference type="EMBL" id="RLQ97156.1"/>
    </source>
</evidence>
<dbReference type="EMBL" id="RCVZ01000002">
    <property type="protein sequence ID" value="RLQ97156.1"/>
    <property type="molecule type" value="Genomic_DNA"/>
</dbReference>
<dbReference type="InterPro" id="IPR007353">
    <property type="entry name" value="DUF421"/>
</dbReference>
<dbReference type="OrthoDB" id="1076133at2"/>
<feature type="transmembrane region" description="Helical" evidence="7">
    <location>
        <begin position="58"/>
        <end position="78"/>
    </location>
</feature>
<dbReference type="AlphaFoldDB" id="A0A3L7K268"/>
<dbReference type="InterPro" id="IPR048454">
    <property type="entry name" value="YetF_N"/>
</dbReference>
<evidence type="ECO:0000256" key="4">
    <source>
        <dbReference type="ARBA" id="ARBA00022692"/>
    </source>
</evidence>
<keyword evidence="4 7" id="KW-0812">Transmembrane</keyword>
<comment type="subcellular location">
    <subcellularLocation>
        <location evidence="1">Cell membrane</location>
        <topology evidence="1">Multi-pass membrane protein</topology>
    </subcellularLocation>
</comment>
<evidence type="ECO:0000256" key="6">
    <source>
        <dbReference type="ARBA" id="ARBA00023136"/>
    </source>
</evidence>
<feature type="transmembrane region" description="Helical" evidence="7">
    <location>
        <begin position="6"/>
        <end position="25"/>
    </location>
</feature>
<evidence type="ECO:0000259" key="8">
    <source>
        <dbReference type="Pfam" id="PF04239"/>
    </source>
</evidence>
<evidence type="ECO:0000259" key="9">
    <source>
        <dbReference type="Pfam" id="PF20730"/>
    </source>
</evidence>
<feature type="domain" description="YetF C-terminal" evidence="8">
    <location>
        <begin position="80"/>
        <end position="214"/>
    </location>
</feature>
<reference evidence="10 11" key="1">
    <citation type="submission" date="2018-10" db="EMBL/GenBank/DDBJ databases">
        <title>Falsibacillus sp. genome draft.</title>
        <authorList>
            <person name="Shi S."/>
        </authorList>
    </citation>
    <scope>NUCLEOTIDE SEQUENCE [LARGE SCALE GENOMIC DNA]</scope>
    <source>
        <strain evidence="10 11">GY 10110</strain>
    </source>
</reference>
<feature type="domain" description="YetF-like N-terminal transmembrane" evidence="9">
    <location>
        <begin position="3"/>
        <end position="78"/>
    </location>
</feature>
<evidence type="ECO:0000256" key="5">
    <source>
        <dbReference type="ARBA" id="ARBA00022989"/>
    </source>
</evidence>
<feature type="transmembrane region" description="Helical" evidence="7">
    <location>
        <begin position="32"/>
        <end position="52"/>
    </location>
</feature>
<keyword evidence="3" id="KW-1003">Cell membrane</keyword>
<name>A0A3L7K268_9BACI</name>
<dbReference type="Pfam" id="PF20730">
    <property type="entry name" value="YetF_N"/>
    <property type="match status" value="1"/>
</dbReference>
<evidence type="ECO:0000256" key="7">
    <source>
        <dbReference type="SAM" id="Phobius"/>
    </source>
</evidence>
<accession>A0A3L7K268</accession>
<gene>
    <name evidence="10" type="ORF">D9X91_03110</name>
</gene>
<evidence type="ECO:0000256" key="2">
    <source>
        <dbReference type="ARBA" id="ARBA00006448"/>
    </source>
</evidence>
<dbReference type="Proteomes" id="UP000276770">
    <property type="component" value="Unassembled WGS sequence"/>
</dbReference>
<dbReference type="RefSeq" id="WP_121679106.1">
    <property type="nucleotide sequence ID" value="NZ_RCVZ01000002.1"/>
</dbReference>
<evidence type="ECO:0000256" key="1">
    <source>
        <dbReference type="ARBA" id="ARBA00004651"/>
    </source>
</evidence>
<keyword evidence="5 7" id="KW-1133">Transmembrane helix</keyword>
<proteinExistence type="inferred from homology"/>
<evidence type="ECO:0000256" key="3">
    <source>
        <dbReference type="ARBA" id="ARBA00022475"/>
    </source>
</evidence>
<comment type="similarity">
    <text evidence="2">Belongs to the UPF0702 family.</text>
</comment>
<dbReference type="InterPro" id="IPR023090">
    <property type="entry name" value="UPF0702_alpha/beta_dom_sf"/>
</dbReference>
<dbReference type="Gene3D" id="3.30.240.20">
    <property type="entry name" value="bsu07140 like domains"/>
    <property type="match status" value="2"/>
</dbReference>
<dbReference type="Pfam" id="PF04239">
    <property type="entry name" value="DUF421"/>
    <property type="match status" value="1"/>
</dbReference>
<protein>
    <submittedName>
        <fullName evidence="10">DUF421 domain-containing protein</fullName>
    </submittedName>
</protein>
<comment type="caution">
    <text evidence="10">The sequence shown here is derived from an EMBL/GenBank/DDBJ whole genome shotgun (WGS) entry which is preliminary data.</text>
</comment>
<organism evidence="10 11">
    <name type="scientific">Falsibacillus albus</name>
    <dbReference type="NCBI Taxonomy" id="2478915"/>
    <lineage>
        <taxon>Bacteria</taxon>
        <taxon>Bacillati</taxon>
        <taxon>Bacillota</taxon>
        <taxon>Bacilli</taxon>
        <taxon>Bacillales</taxon>
        <taxon>Bacillaceae</taxon>
        <taxon>Falsibacillus</taxon>
    </lineage>
</organism>
<dbReference type="PANTHER" id="PTHR34582">
    <property type="entry name" value="UPF0702 TRANSMEMBRANE PROTEIN YCAP"/>
    <property type="match status" value="1"/>
</dbReference>
<keyword evidence="11" id="KW-1185">Reference proteome</keyword>
<evidence type="ECO:0000313" key="11">
    <source>
        <dbReference type="Proteomes" id="UP000276770"/>
    </source>
</evidence>
<dbReference type="GO" id="GO:0005886">
    <property type="term" value="C:plasma membrane"/>
    <property type="evidence" value="ECO:0007669"/>
    <property type="project" value="UniProtKB-SubCell"/>
</dbReference>